<dbReference type="SUPFAM" id="SSF140453">
    <property type="entry name" value="EsxAB dimer-like"/>
    <property type="match status" value="1"/>
</dbReference>
<dbReference type="InterPro" id="IPR036689">
    <property type="entry name" value="ESAT-6-like_sf"/>
</dbReference>
<name>A0ABS5TCC0_9ACTN</name>
<dbReference type="EMBL" id="JAHBAY010000002">
    <property type="protein sequence ID" value="MBT0768681.1"/>
    <property type="molecule type" value="Genomic_DNA"/>
</dbReference>
<sequence length="434" mass="45435">MSVPWGQLKTWKEEPLENGFREARRIEDELQRVEEALPNASPATWDGTAGQAARQAAEVLTKTLAEHIDSVASLRKALADAADEMAGVVRAVGDAEDYASRKGLSIAHSGTVSDAVTPPTVFGDPADAGVYARERQDYVDEGVRLVEAALTKGQTLDDHLTDGLGPLISYWNTYSPLTGLAKKAGKVSMAVVLARYGLAPSSAVPERAQYLQALSKYQALKGASPDLSDPKVLKQYTKLEKDALKLYKKGAGLPLDVRQSQLDAKRAQLLYKSLRKLKGDGPAMKELLKTFPKLSEADVLGKVGKLDKLTKPFRKVTPVMAKVAGPVAVVSGGADIYSAITDTESATDDRVARGIGGGASIISGGAATALAFGLASGPALPVVVVGAGLVAAGAWAYENREAIGHALSTGADAVGDAAVVVGDSAKKLWKGMFG</sequence>
<evidence type="ECO:0000313" key="1">
    <source>
        <dbReference type="EMBL" id="MBT0768681.1"/>
    </source>
</evidence>
<gene>
    <name evidence="1" type="ORF">KIH74_07070</name>
</gene>
<keyword evidence="2" id="KW-1185">Reference proteome</keyword>
<dbReference type="InterPro" id="IPR010310">
    <property type="entry name" value="T7SS_ESAT-6-like"/>
</dbReference>
<organism evidence="1 2">
    <name type="scientific">Kineosporia corallincola</name>
    <dbReference type="NCBI Taxonomy" id="2835133"/>
    <lineage>
        <taxon>Bacteria</taxon>
        <taxon>Bacillati</taxon>
        <taxon>Actinomycetota</taxon>
        <taxon>Actinomycetes</taxon>
        <taxon>Kineosporiales</taxon>
        <taxon>Kineosporiaceae</taxon>
        <taxon>Kineosporia</taxon>
    </lineage>
</organism>
<protein>
    <submittedName>
        <fullName evidence="1">WXG100 family type VII secretion target</fullName>
    </submittedName>
</protein>
<proteinExistence type="predicted"/>
<reference evidence="1 2" key="1">
    <citation type="submission" date="2021-05" db="EMBL/GenBank/DDBJ databases">
        <title>Kineosporia and Streptomyces sp. nov. two new marine actinobacteria isolated from Coral.</title>
        <authorList>
            <person name="Buangrab K."/>
            <person name="Sutthacheep M."/>
            <person name="Yeemin T."/>
            <person name="Harunari E."/>
            <person name="Igarashi Y."/>
            <person name="Kanchanasin P."/>
            <person name="Tanasupawat S."/>
            <person name="Phongsopitanun W."/>
        </authorList>
    </citation>
    <scope>NUCLEOTIDE SEQUENCE [LARGE SCALE GENOMIC DNA]</scope>
    <source>
        <strain evidence="1 2">J2-2</strain>
    </source>
</reference>
<dbReference type="Proteomes" id="UP001197247">
    <property type="component" value="Unassembled WGS sequence"/>
</dbReference>
<accession>A0ABS5TCC0</accession>
<comment type="caution">
    <text evidence="1">The sequence shown here is derived from an EMBL/GenBank/DDBJ whole genome shotgun (WGS) entry which is preliminary data.</text>
</comment>
<dbReference type="Pfam" id="PF06013">
    <property type="entry name" value="WXG100"/>
    <property type="match status" value="1"/>
</dbReference>
<evidence type="ECO:0000313" key="2">
    <source>
        <dbReference type="Proteomes" id="UP001197247"/>
    </source>
</evidence>
<dbReference type="RefSeq" id="WP_214154974.1">
    <property type="nucleotide sequence ID" value="NZ_JAHBAY010000002.1"/>
</dbReference>